<dbReference type="Gene3D" id="3.30.70.1380">
    <property type="entry name" value="Transcriptional regulatory protein pf0864 domain like"/>
    <property type="match status" value="1"/>
</dbReference>
<evidence type="ECO:0000256" key="1">
    <source>
        <dbReference type="ARBA" id="ARBA00022596"/>
    </source>
</evidence>
<dbReference type="Pfam" id="PF01969">
    <property type="entry name" value="Ni_insertion"/>
    <property type="match status" value="1"/>
</dbReference>
<reference evidence="3" key="1">
    <citation type="submission" date="2016-11" db="EMBL/GenBank/DDBJ databases">
        <authorList>
            <person name="Varghese N."/>
            <person name="Submissions S."/>
        </authorList>
    </citation>
    <scope>NUCLEOTIDE SEQUENCE [LARGE SCALE GENOMIC DNA]</scope>
    <source>
        <strain evidence="3">DSM 15285</strain>
    </source>
</reference>
<keyword evidence="1" id="KW-0533">Nickel</keyword>
<evidence type="ECO:0008006" key="4">
    <source>
        <dbReference type="Google" id="ProtNLM"/>
    </source>
</evidence>
<dbReference type="Proteomes" id="UP000242520">
    <property type="component" value="Unassembled WGS sequence"/>
</dbReference>
<dbReference type="PANTHER" id="PTHR36566:SF1">
    <property type="entry name" value="PYRIDINIUM-3,5-BISTHIOCARBOXYLIC ACID MONONUCLEOTIDE NICKEL INSERTION PROTEIN"/>
    <property type="match status" value="1"/>
</dbReference>
<gene>
    <name evidence="2" type="ORF">SAMN02744040_01793</name>
</gene>
<name>A0A1M5SKD9_9FIRM</name>
<dbReference type="AlphaFoldDB" id="A0A1M5SKD9"/>
<proteinExistence type="predicted"/>
<dbReference type="STRING" id="1123350.SAMN02744040_01793"/>
<keyword evidence="3" id="KW-1185">Reference proteome</keyword>
<dbReference type="InterPro" id="IPR002822">
    <property type="entry name" value="Ni_insertion"/>
</dbReference>
<dbReference type="Gene3D" id="3.10.20.300">
    <property type="entry name" value="mk0293 like domain"/>
    <property type="match status" value="1"/>
</dbReference>
<evidence type="ECO:0000313" key="3">
    <source>
        <dbReference type="Proteomes" id="UP000242520"/>
    </source>
</evidence>
<protein>
    <recommendedName>
        <fullName evidence="4">TIGR00299 family protein</fullName>
    </recommendedName>
</protein>
<dbReference type="PANTHER" id="PTHR36566">
    <property type="entry name" value="NICKEL INSERTION PROTEIN-RELATED"/>
    <property type="match status" value="1"/>
</dbReference>
<evidence type="ECO:0000313" key="2">
    <source>
        <dbReference type="EMBL" id="SHH38860.1"/>
    </source>
</evidence>
<accession>A0A1M5SKD9</accession>
<dbReference type="EMBL" id="FQXH01000021">
    <property type="protein sequence ID" value="SHH38860.1"/>
    <property type="molecule type" value="Genomic_DNA"/>
</dbReference>
<organism evidence="2 3">
    <name type="scientific">Tepidibacter thalassicus DSM 15285</name>
    <dbReference type="NCBI Taxonomy" id="1123350"/>
    <lineage>
        <taxon>Bacteria</taxon>
        <taxon>Bacillati</taxon>
        <taxon>Bacillota</taxon>
        <taxon>Clostridia</taxon>
        <taxon>Peptostreptococcales</taxon>
        <taxon>Peptostreptococcaceae</taxon>
        <taxon>Tepidibacter</taxon>
    </lineage>
</organism>
<sequence>MVYEINANIDDMNSEIYSYIYEQILKMGALDVYTQSIYMKKNRPAVKLSVICEEEKLDEIVEFILKETTTLGIRYSKFSRKTLDRKMVKIKTKYGNISIKFAYYKSKILKYSPEYEECKVIAENFNIPLKVVYEDITCTVNKYLESFNKK</sequence>